<evidence type="ECO:0000313" key="12">
    <source>
        <dbReference type="EMBL" id="KJY71341.1"/>
    </source>
</evidence>
<dbReference type="GO" id="GO:0043810">
    <property type="term" value="F:ornithine-acyl [acyl carrier protein] N-acyltransferase activity"/>
    <property type="evidence" value="ECO:0007669"/>
    <property type="project" value="UniProtKB-EC"/>
</dbReference>
<evidence type="ECO:0000256" key="8">
    <source>
        <dbReference type="ARBA" id="ARBA00039866"/>
    </source>
</evidence>
<dbReference type="PANTHER" id="PTHR37323">
    <property type="entry name" value="GCN5-RELATED N-ACETYLTRANSFERASE"/>
    <property type="match status" value="1"/>
</dbReference>
<organism evidence="12">
    <name type="scientific">Vibrio coralliilyticus</name>
    <dbReference type="NCBI Taxonomy" id="190893"/>
    <lineage>
        <taxon>Bacteria</taxon>
        <taxon>Pseudomonadati</taxon>
        <taxon>Pseudomonadota</taxon>
        <taxon>Gammaproteobacteria</taxon>
        <taxon>Vibrionales</taxon>
        <taxon>Vibrionaceae</taxon>
        <taxon>Vibrio</taxon>
    </lineage>
</organism>
<dbReference type="SMART" id="SM00563">
    <property type="entry name" value="PlsC"/>
    <property type="match status" value="1"/>
</dbReference>
<name>A0A837G4W9_9VIBR</name>
<dbReference type="EMBL" id="JXXR01000016">
    <property type="protein sequence ID" value="KJY71341.1"/>
    <property type="molecule type" value="Genomic_DNA"/>
</dbReference>
<comment type="pathway">
    <text evidence="1">Lipid metabolism.</text>
</comment>
<keyword evidence="5" id="KW-0012">Acyltransferase</keyword>
<dbReference type="PANTHER" id="PTHR37323:SF1">
    <property type="entry name" value="L-ORNITHINE N(ALPHA)-ACYLTRANSFERASE"/>
    <property type="match status" value="1"/>
</dbReference>
<evidence type="ECO:0000256" key="10">
    <source>
        <dbReference type="ARBA" id="ARBA00047785"/>
    </source>
</evidence>
<dbReference type="InterPro" id="IPR016181">
    <property type="entry name" value="Acyl_CoA_acyltransferase"/>
</dbReference>
<evidence type="ECO:0000256" key="7">
    <source>
        <dbReference type="ARBA" id="ARBA00039058"/>
    </source>
</evidence>
<evidence type="ECO:0000259" key="11">
    <source>
        <dbReference type="SMART" id="SM00563"/>
    </source>
</evidence>
<dbReference type="EC" id="2.3.2.30" evidence="7"/>
<evidence type="ECO:0000256" key="5">
    <source>
        <dbReference type="ARBA" id="ARBA00023315"/>
    </source>
</evidence>
<evidence type="ECO:0000256" key="4">
    <source>
        <dbReference type="ARBA" id="ARBA00023098"/>
    </source>
</evidence>
<evidence type="ECO:0000256" key="6">
    <source>
        <dbReference type="ARBA" id="ARBA00038095"/>
    </source>
</evidence>
<dbReference type="Gene3D" id="3.40.630.30">
    <property type="match status" value="1"/>
</dbReference>
<evidence type="ECO:0000256" key="2">
    <source>
        <dbReference type="ARBA" id="ARBA00022516"/>
    </source>
</evidence>
<comment type="catalytic activity">
    <reaction evidence="10">
        <text>a (3R)-hydroxyacyl-[ACP] + L-ornithine = a lyso-ornithine lipid + holo-[ACP] + H(+)</text>
        <dbReference type="Rhea" id="RHEA:20633"/>
        <dbReference type="Rhea" id="RHEA-COMP:9685"/>
        <dbReference type="Rhea" id="RHEA-COMP:9945"/>
        <dbReference type="ChEBI" id="CHEBI:15378"/>
        <dbReference type="ChEBI" id="CHEBI:46911"/>
        <dbReference type="ChEBI" id="CHEBI:64479"/>
        <dbReference type="ChEBI" id="CHEBI:78827"/>
        <dbReference type="ChEBI" id="CHEBI:138482"/>
        <dbReference type="EC" id="2.3.2.30"/>
    </reaction>
    <physiologicalReaction direction="left-to-right" evidence="10">
        <dbReference type="Rhea" id="RHEA:20634"/>
    </physiologicalReaction>
</comment>
<keyword evidence="3" id="KW-0808">Transferase</keyword>
<comment type="similarity">
    <text evidence="6">Belongs to the acetyltransferase family. OlsB subfamily.</text>
</comment>
<dbReference type="SUPFAM" id="SSF55729">
    <property type="entry name" value="Acyl-CoA N-acyltransferases (Nat)"/>
    <property type="match status" value="1"/>
</dbReference>
<dbReference type="Pfam" id="PF19576">
    <property type="entry name" value="Acyltransf_2"/>
    <property type="match status" value="1"/>
</dbReference>
<evidence type="ECO:0000256" key="1">
    <source>
        <dbReference type="ARBA" id="ARBA00005189"/>
    </source>
</evidence>
<proteinExistence type="inferred from homology"/>
<comment type="caution">
    <text evidence="12">The sequence shown here is derived from an EMBL/GenBank/DDBJ whole genome shotgun (WGS) entry which is preliminary data.</text>
</comment>
<feature type="domain" description="Phospholipid/glycerol acyltransferase" evidence="11">
    <location>
        <begin position="74"/>
        <end position="197"/>
    </location>
</feature>
<dbReference type="Pfam" id="PF13444">
    <property type="entry name" value="Acetyltransf_5"/>
    <property type="match status" value="1"/>
</dbReference>
<dbReference type="InterPro" id="IPR045746">
    <property type="entry name" value="ACT14924-like_Acyltransf_dom"/>
</dbReference>
<reference evidence="12" key="1">
    <citation type="journal article" date="2015" name="BMC Genomics">
        <title>Genome mining reveals unlocked bioactive potential of marine Gram-negative bacteria.</title>
        <authorList>
            <person name="Machado H."/>
            <person name="Sonnenschein E.C."/>
            <person name="Melchiorsen J."/>
            <person name="Gram L."/>
        </authorList>
    </citation>
    <scope>NUCLEOTIDE SEQUENCE</scope>
    <source>
        <strain evidence="12">S2052</strain>
    </source>
</reference>
<dbReference type="RefSeq" id="WP_045986433.1">
    <property type="nucleotide sequence ID" value="NZ_CP063052.1"/>
</dbReference>
<sequence>MLDSPFRLPRKTPFGIGESMVEWATGLSTLDALYKQDVLPEDSFEFMQEALNRIGTQYEVDHGSLENIPAEGSVLIVANHPFGGIEGIILASLISKARKDVKVLANELLKRIPELDDLFIGVNVFGGEQARHTNRKAIKEANQHLKEGGVLIIFPAGEVSAWQANENKITDKAWSKSVAKFVKHAEATTVPVFINGMNSKLFYQAGRIHPLLRTALLGRELLNKSGQTISVSIGNAIPFSEIKGFEDEEDITQYFRLNTYLMGSMGKPQTSALQTDDAEPIIAPVGVATLENELSQIEQYKLLEQGDFDVYCAPTDAIPHMMQEIGRVREESFREVGEGSGLSCDIDRFDPHYHQLFVWNRANQDLVGAYRLGLVDELIAKGGIEQLYSTSLFNYDEAFVDTLGQSIELGRSVVSKQYQRNMHSLLLLWKGIAKFVERHPKYTHLFGPVSISNDYSPVARQLIASVMSVHYYDEEKAKLVSPTTPLEKSGQEFWRPDMLSSLADLPLLSKVLSRLEQGMGLPVLLRQYLGMNGKLVCFNVDPAFNFALDGLIVVDLTSVPVRTLGKYMGRDEAKAYQEIHSAQLSSEQSH</sequence>
<evidence type="ECO:0000256" key="3">
    <source>
        <dbReference type="ARBA" id="ARBA00022679"/>
    </source>
</evidence>
<dbReference type="InterPro" id="IPR052351">
    <property type="entry name" value="Ornithine_N-alpha-AT"/>
</dbReference>
<dbReference type="AlphaFoldDB" id="A0A837G4W9"/>
<evidence type="ECO:0000256" key="9">
    <source>
        <dbReference type="ARBA" id="ARBA00045724"/>
    </source>
</evidence>
<dbReference type="InterPro" id="IPR002123">
    <property type="entry name" value="Plipid/glycerol_acylTrfase"/>
</dbReference>
<accession>A0A837G4W9</accession>
<keyword evidence="4" id="KW-0443">Lipid metabolism</keyword>
<dbReference type="SUPFAM" id="SSF69593">
    <property type="entry name" value="Glycerol-3-phosphate (1)-acyltransferase"/>
    <property type="match status" value="1"/>
</dbReference>
<dbReference type="CDD" id="cd07986">
    <property type="entry name" value="LPLAT_ACT14924-like"/>
    <property type="match status" value="1"/>
</dbReference>
<gene>
    <name evidence="12" type="ORF">TW71_15115</name>
</gene>
<dbReference type="GO" id="GO:0006629">
    <property type="term" value="P:lipid metabolic process"/>
    <property type="evidence" value="ECO:0007669"/>
    <property type="project" value="UniProtKB-KW"/>
</dbReference>
<protein>
    <recommendedName>
        <fullName evidence="8">L-ornithine N(alpha)-acyltransferase</fullName>
        <ecNumber evidence="7">2.3.2.30</ecNumber>
    </recommendedName>
</protein>
<keyword evidence="2" id="KW-0444">Lipid biosynthesis</keyword>
<comment type="function">
    <text evidence="9">Catalyzes the first step in the biosynthesis of ornithine lipids, which are phosphorus-free membrane lipids. Catalyzes the 3-hydroxyacyl-acyl carrier protein-dependent acylation of ornithine to form lyso-ornithine lipid (LOL).</text>
</comment>